<feature type="compositionally biased region" description="Polar residues" evidence="7">
    <location>
        <begin position="45"/>
        <end position="57"/>
    </location>
</feature>
<organism evidence="9 10">
    <name type="scientific">Heterocephalus glaber</name>
    <name type="common">Naked mole rat</name>
    <dbReference type="NCBI Taxonomy" id="10181"/>
    <lineage>
        <taxon>Eukaryota</taxon>
        <taxon>Metazoa</taxon>
        <taxon>Chordata</taxon>
        <taxon>Craniata</taxon>
        <taxon>Vertebrata</taxon>
        <taxon>Euteleostomi</taxon>
        <taxon>Mammalia</taxon>
        <taxon>Eutheria</taxon>
        <taxon>Euarchontoglires</taxon>
        <taxon>Glires</taxon>
        <taxon>Rodentia</taxon>
        <taxon>Hystricomorpha</taxon>
        <taxon>Bathyergidae</taxon>
        <taxon>Heterocephalus</taxon>
    </lineage>
</organism>
<evidence type="ECO:0000256" key="1">
    <source>
        <dbReference type="ARBA" id="ARBA00004123"/>
    </source>
</evidence>
<dbReference type="GeneID" id="101710183"/>
<dbReference type="GO" id="GO:0005634">
    <property type="term" value="C:nucleus"/>
    <property type="evidence" value="ECO:0007669"/>
    <property type="project" value="UniProtKB-SubCell"/>
</dbReference>
<evidence type="ECO:0000256" key="2">
    <source>
        <dbReference type="ARBA" id="ARBA00008469"/>
    </source>
</evidence>
<feature type="compositionally biased region" description="Gly residues" evidence="7">
    <location>
        <begin position="20"/>
        <end position="31"/>
    </location>
</feature>
<sequence length="366" mass="40921">MCTTSNEAKTPTATCDDPGGDLGDGLSGGSGEESSIPVDCPEDSPSVNPQEQFQPNIPHTEEPRQFLVVISQCQVIYDAIQLLDKKCDAIDRKVSEIQHSQVKHGWDSPKQLTRQSFSDLERAEAEEMERIEHFTSFSHSESYSPSSPVRRPEDSGEENMMPFLDYEESQEIEQEPLQEEEPVCGGSPVPNQCCGRTHCTCVRYPDMPASPRYPDSNSMSPTEISTISHSPTLTQRYSGLKRNLDMSSSSGCPESKHPRTSFQYSADFATSSPIESKTDTVKHTFPENPLNWSVEDVIQFLNHTDPQISGSLTWLLRTQEIDGKALMLLNNDIIIKYMGLKLGPALKLCHYIEKLKENQGVFRNVN</sequence>
<gene>
    <name evidence="10 11" type="primary">Scml1</name>
</gene>
<dbReference type="AlphaFoldDB" id="A0AAX6RW41"/>
<dbReference type="Proteomes" id="UP000694906">
    <property type="component" value="Unplaced"/>
</dbReference>
<comment type="subcellular location">
    <subcellularLocation>
        <location evidence="1">Nucleus</location>
    </subcellularLocation>
</comment>
<feature type="domain" description="SAM" evidence="8">
    <location>
        <begin position="289"/>
        <end position="358"/>
    </location>
</feature>
<dbReference type="RefSeq" id="XP_021100951.1">
    <property type="nucleotide sequence ID" value="XM_021245292.1"/>
</dbReference>
<evidence type="ECO:0000256" key="6">
    <source>
        <dbReference type="ARBA" id="ARBA00023242"/>
    </source>
</evidence>
<evidence type="ECO:0000256" key="3">
    <source>
        <dbReference type="ARBA" id="ARBA00022491"/>
    </source>
</evidence>
<dbReference type="PANTHER" id="PTHR12247:SF132">
    <property type="entry name" value="POLYCOMB PROTEIN SCM"/>
    <property type="match status" value="1"/>
</dbReference>
<dbReference type="GO" id="GO:0042393">
    <property type="term" value="F:histone binding"/>
    <property type="evidence" value="ECO:0007669"/>
    <property type="project" value="TreeGrafter"/>
</dbReference>
<evidence type="ECO:0000256" key="7">
    <source>
        <dbReference type="SAM" id="MobiDB-lite"/>
    </source>
</evidence>
<keyword evidence="6" id="KW-0539">Nucleus</keyword>
<dbReference type="RefSeq" id="XP_021100952.1">
    <property type="nucleotide sequence ID" value="XM_021245293.1"/>
</dbReference>
<keyword evidence="9" id="KW-1185">Reference proteome</keyword>
<feature type="region of interest" description="Disordered" evidence="7">
    <location>
        <begin position="136"/>
        <end position="159"/>
    </location>
</feature>
<proteinExistence type="inferred from homology"/>
<comment type="similarity">
    <text evidence="2">Belongs to the SCM family.</text>
</comment>
<evidence type="ECO:0000313" key="9">
    <source>
        <dbReference type="Proteomes" id="UP000694906"/>
    </source>
</evidence>
<evidence type="ECO:0000256" key="4">
    <source>
        <dbReference type="ARBA" id="ARBA00023015"/>
    </source>
</evidence>
<dbReference type="InterPro" id="IPR047531">
    <property type="entry name" value="SAM_Scm-like"/>
</dbReference>
<evidence type="ECO:0000256" key="5">
    <source>
        <dbReference type="ARBA" id="ARBA00023163"/>
    </source>
</evidence>
<keyword evidence="3" id="KW-0678">Repressor</keyword>
<dbReference type="InterPro" id="IPR050548">
    <property type="entry name" value="PcG_chromatin_remod_factors"/>
</dbReference>
<dbReference type="SMART" id="SM00454">
    <property type="entry name" value="SAM"/>
    <property type="match status" value="1"/>
</dbReference>
<dbReference type="CTD" id="6322"/>
<evidence type="ECO:0000313" key="11">
    <source>
        <dbReference type="RefSeq" id="XP_021100952.1"/>
    </source>
</evidence>
<feature type="compositionally biased region" description="Polar residues" evidence="7">
    <location>
        <begin position="1"/>
        <end position="13"/>
    </location>
</feature>
<keyword evidence="4" id="KW-0805">Transcription regulation</keyword>
<dbReference type="Pfam" id="PF00536">
    <property type="entry name" value="SAM_1"/>
    <property type="match status" value="1"/>
</dbReference>
<evidence type="ECO:0000313" key="10">
    <source>
        <dbReference type="RefSeq" id="XP_021100951.1"/>
    </source>
</evidence>
<dbReference type="GO" id="GO:0003682">
    <property type="term" value="F:chromatin binding"/>
    <property type="evidence" value="ECO:0007669"/>
    <property type="project" value="TreeGrafter"/>
</dbReference>
<protein>
    <submittedName>
        <fullName evidence="10 11">Sex comb on midleg-like protein 1 isoform X1</fullName>
    </submittedName>
</protein>
<feature type="region of interest" description="Disordered" evidence="7">
    <location>
        <begin position="1"/>
        <end position="57"/>
    </location>
</feature>
<dbReference type="CDD" id="cd09578">
    <property type="entry name" value="SAM_Scm"/>
    <property type="match status" value="1"/>
</dbReference>
<dbReference type="PANTHER" id="PTHR12247">
    <property type="entry name" value="POLYCOMB GROUP PROTEIN"/>
    <property type="match status" value="1"/>
</dbReference>
<accession>A0AAX6RW41</accession>
<dbReference type="Gene3D" id="1.10.150.50">
    <property type="entry name" value="Transcription Factor, Ets-1"/>
    <property type="match status" value="1"/>
</dbReference>
<dbReference type="SUPFAM" id="SSF47769">
    <property type="entry name" value="SAM/Pointed domain"/>
    <property type="match status" value="1"/>
</dbReference>
<dbReference type="GO" id="GO:0045892">
    <property type="term" value="P:negative regulation of DNA-templated transcription"/>
    <property type="evidence" value="ECO:0007669"/>
    <property type="project" value="TreeGrafter"/>
</dbReference>
<name>A0AAX6RW41_HETGA</name>
<feature type="compositionally biased region" description="Low complexity" evidence="7">
    <location>
        <begin position="136"/>
        <end position="148"/>
    </location>
</feature>
<dbReference type="InterPro" id="IPR001660">
    <property type="entry name" value="SAM"/>
</dbReference>
<keyword evidence="5" id="KW-0804">Transcription</keyword>
<reference evidence="10 11" key="1">
    <citation type="submission" date="2025-04" db="UniProtKB">
        <authorList>
            <consortium name="RefSeq"/>
        </authorList>
    </citation>
    <scope>IDENTIFICATION</scope>
</reference>
<evidence type="ECO:0000259" key="8">
    <source>
        <dbReference type="SMART" id="SM00454"/>
    </source>
</evidence>
<dbReference type="InterPro" id="IPR013761">
    <property type="entry name" value="SAM/pointed_sf"/>
</dbReference>